<keyword evidence="4" id="KW-1005">Bacterial flagellum biogenesis</keyword>
<evidence type="ECO:0000256" key="3">
    <source>
        <dbReference type="ARBA" id="ARBA00022491"/>
    </source>
</evidence>
<dbReference type="OrthoDB" id="7357746at2"/>
<evidence type="ECO:0000256" key="5">
    <source>
        <dbReference type="ARBA" id="ARBA00023015"/>
    </source>
</evidence>
<dbReference type="Pfam" id="PF04316">
    <property type="entry name" value="FlgM"/>
    <property type="match status" value="1"/>
</dbReference>
<comment type="caution">
    <text evidence="11">The sequence shown here is derived from an EMBL/GenBank/DDBJ whole genome shotgun (WGS) entry which is preliminary data.</text>
</comment>
<dbReference type="InterPro" id="IPR035890">
    <property type="entry name" value="Anti-sigma-28_factor_FlgM_sf"/>
</dbReference>
<dbReference type="InterPro" id="IPR007412">
    <property type="entry name" value="FlgM"/>
</dbReference>
<dbReference type="eggNOG" id="COG2747">
    <property type="taxonomic scope" value="Bacteria"/>
</dbReference>
<dbReference type="AlphaFoldDB" id="J9A543"/>
<evidence type="ECO:0000256" key="9">
    <source>
        <dbReference type="SAM" id="MobiDB-lite"/>
    </source>
</evidence>
<evidence type="ECO:0000313" key="12">
    <source>
        <dbReference type="Proteomes" id="UP000004836"/>
    </source>
</evidence>
<evidence type="ECO:0000313" key="11">
    <source>
        <dbReference type="EMBL" id="EJW21490.1"/>
    </source>
</evidence>
<proteinExistence type="inferred from homology"/>
<dbReference type="NCBIfam" id="TIGR03824">
    <property type="entry name" value="FlgM_jcvi"/>
    <property type="match status" value="1"/>
</dbReference>
<dbReference type="Proteomes" id="UP000004836">
    <property type="component" value="Unassembled WGS sequence"/>
</dbReference>
<reference evidence="11 12" key="1">
    <citation type="journal article" date="2012" name="J. Bacteriol.">
        <title>Genome Sequence of Strain IMCC14465, Isolated from the East Sea, Belonging to the PS1 Clade of Alphaproteobacteria.</title>
        <authorList>
            <person name="Yang S.J."/>
            <person name="Kang I."/>
            <person name="Cho J.C."/>
        </authorList>
    </citation>
    <scope>NUCLEOTIDE SEQUENCE [LARGE SCALE GENOMIC DNA]</scope>
    <source>
        <strain evidence="11 12">IMCC14465</strain>
    </source>
</reference>
<dbReference type="InterPro" id="IPR031316">
    <property type="entry name" value="FlgM_C"/>
</dbReference>
<dbReference type="STRING" id="1220535.IMCC14465_12860"/>
<evidence type="ECO:0000256" key="8">
    <source>
        <dbReference type="ARBA" id="ARBA00030117"/>
    </source>
</evidence>
<evidence type="ECO:0000256" key="1">
    <source>
        <dbReference type="ARBA" id="ARBA00005322"/>
    </source>
</evidence>
<evidence type="ECO:0000256" key="6">
    <source>
        <dbReference type="ARBA" id="ARBA00023163"/>
    </source>
</evidence>
<dbReference type="GO" id="GO:0045892">
    <property type="term" value="P:negative regulation of DNA-templated transcription"/>
    <property type="evidence" value="ECO:0007669"/>
    <property type="project" value="InterPro"/>
</dbReference>
<evidence type="ECO:0000256" key="4">
    <source>
        <dbReference type="ARBA" id="ARBA00022795"/>
    </source>
</evidence>
<feature type="domain" description="Anti-sigma-28 factor FlgM C-terminal" evidence="10">
    <location>
        <begin position="51"/>
        <end position="90"/>
    </location>
</feature>
<dbReference type="SUPFAM" id="SSF101498">
    <property type="entry name" value="Anti-sigma factor FlgM"/>
    <property type="match status" value="1"/>
</dbReference>
<gene>
    <name evidence="11" type="ORF">IMCC14465_12860</name>
</gene>
<evidence type="ECO:0000256" key="7">
    <source>
        <dbReference type="ARBA" id="ARBA00024739"/>
    </source>
</evidence>
<protein>
    <recommendedName>
        <fullName evidence="2">Negative regulator of flagellin synthesis</fullName>
    </recommendedName>
    <alternativeName>
        <fullName evidence="8">Anti-sigma-28 factor</fullName>
    </alternativeName>
</protein>
<sequence length="97" mass="10461">MVDSVKNLVSRIDPQNKSVVQKASVETEAKTSAAGRVTSPGQEASVKVSDLSNLSKEPPVDFEAVERIKTAISKGQYPIDLERVSDALLDAYVELKS</sequence>
<keyword evidence="5" id="KW-0805">Transcription regulation</keyword>
<evidence type="ECO:0000256" key="2">
    <source>
        <dbReference type="ARBA" id="ARBA00017823"/>
    </source>
</evidence>
<keyword evidence="6" id="KW-0804">Transcription</keyword>
<accession>J9A543</accession>
<dbReference type="GO" id="GO:0044781">
    <property type="term" value="P:bacterial-type flagellum organization"/>
    <property type="evidence" value="ECO:0007669"/>
    <property type="project" value="UniProtKB-KW"/>
</dbReference>
<feature type="region of interest" description="Disordered" evidence="9">
    <location>
        <begin position="17"/>
        <end position="52"/>
    </location>
</feature>
<organism evidence="11 12">
    <name type="scientific">alpha proteobacterium IMCC14465</name>
    <dbReference type="NCBI Taxonomy" id="1220535"/>
    <lineage>
        <taxon>Bacteria</taxon>
        <taxon>Pseudomonadati</taxon>
        <taxon>Pseudomonadota</taxon>
        <taxon>Alphaproteobacteria</taxon>
        <taxon>PS1 clade</taxon>
    </lineage>
</organism>
<keyword evidence="3" id="KW-0678">Repressor</keyword>
<comment type="function">
    <text evidence="7">Responsible for the coupling of flagellin expression to flagellar assembly by preventing expression of the flagellin genes when a component of the middle class of proteins is defective. It negatively regulates flagellar genes by inhibiting the activity of FliA by directly binding to FliA.</text>
</comment>
<comment type="similarity">
    <text evidence="1">Belongs to the FlgM family.</text>
</comment>
<evidence type="ECO:0000259" key="10">
    <source>
        <dbReference type="Pfam" id="PF04316"/>
    </source>
</evidence>
<dbReference type="EMBL" id="ALYF01000003">
    <property type="protein sequence ID" value="EJW21490.1"/>
    <property type="molecule type" value="Genomic_DNA"/>
</dbReference>
<keyword evidence="12" id="KW-1185">Reference proteome</keyword>
<name>J9A543_9PROT</name>